<name>A0A6S6VYR7_9PLEO</name>
<feature type="region of interest" description="Disordered" evidence="1">
    <location>
        <begin position="142"/>
        <end position="186"/>
    </location>
</feature>
<dbReference type="AlphaFoldDB" id="A0A6S6VYR7"/>
<feature type="compositionally biased region" description="Basic residues" evidence="1">
    <location>
        <begin position="527"/>
        <end position="542"/>
    </location>
</feature>
<protein>
    <submittedName>
        <fullName evidence="2">Uncharacterized protein</fullName>
    </submittedName>
</protein>
<evidence type="ECO:0000313" key="3">
    <source>
        <dbReference type="Proteomes" id="UP000472372"/>
    </source>
</evidence>
<feature type="region of interest" description="Disordered" evidence="1">
    <location>
        <begin position="375"/>
        <end position="394"/>
    </location>
</feature>
<organism evidence="2 3">
    <name type="scientific">Pyrenophora teres f. teres</name>
    <dbReference type="NCBI Taxonomy" id="97479"/>
    <lineage>
        <taxon>Eukaryota</taxon>
        <taxon>Fungi</taxon>
        <taxon>Dikarya</taxon>
        <taxon>Ascomycota</taxon>
        <taxon>Pezizomycotina</taxon>
        <taxon>Dothideomycetes</taxon>
        <taxon>Pleosporomycetidae</taxon>
        <taxon>Pleosporales</taxon>
        <taxon>Pleosporineae</taxon>
        <taxon>Pleosporaceae</taxon>
        <taxon>Pyrenophora</taxon>
    </lineage>
</organism>
<feature type="region of interest" description="Disordered" evidence="1">
    <location>
        <begin position="401"/>
        <end position="572"/>
    </location>
</feature>
<proteinExistence type="predicted"/>
<evidence type="ECO:0000256" key="1">
    <source>
        <dbReference type="SAM" id="MobiDB-lite"/>
    </source>
</evidence>
<feature type="compositionally biased region" description="Basic residues" evidence="1">
    <location>
        <begin position="453"/>
        <end position="462"/>
    </location>
</feature>
<sequence length="605" mass="66908">MESPSATIAPAIFSREEIQDIFDEAQLRAGDLYQDVPYLQRHLQDLFRGALETCNLQGVNSTKVLQEAIISERIMFNAFNKHRLGNAITAFCKRVLDPKNEVEYKEEENIPEKLEFFPLLAAVVDRGAEVTLDPIFQLEGTVEGNQEGSSRAPVPSKKPGQAGVATGHKTSMKLPNSPKKTGSSASYNKLRGAPSAWLALPEGNLTLAEVMAFVPQSIKSVDVINRFLFNGAMTTTLTDMINNYRIMEYGAITNNSVYRMMKGQINHHAQTNPQYRDWSVAKHARLPRPQGFDPASVSVAGFATPVILSGREARQAANEPTPAILFRDLANDIKVMPSGYDALDLTRCVQYCVEHDEEDWYYPQQFDDLVEHLGGPAPVHRKHQDAASVTRHTEGKKLVNAKRAGGRARDNHGRLMKGKGKAVVDPDEGGEVESNDQVNSGSDQDVAGSSLRRSQRNKRKRGPNVPSVDEEPRKPLRKKTKHTHIEDSSDEVDGKAGSSLRTSTRNKRKRNSESSDDEGAGAPSKRTSQRKKKPLPKPRVPRVKPAPPDLRGASDVDSDSEDSDVYVGPKRQRRVAAVRTSGRAQRFGGSYNIDEALKIDDEEDL</sequence>
<feature type="compositionally biased region" description="Acidic residues" evidence="1">
    <location>
        <begin position="425"/>
        <end position="434"/>
    </location>
</feature>
<accession>A0A6S6VYR7</accession>
<dbReference type="EMBL" id="HG992979">
    <property type="protein sequence ID" value="CAE7027580.1"/>
    <property type="molecule type" value="Genomic_DNA"/>
</dbReference>
<reference evidence="2" key="1">
    <citation type="submission" date="2021-02" db="EMBL/GenBank/DDBJ databases">
        <authorList>
            <person name="Syme A R."/>
            <person name="Syme A R."/>
            <person name="Moolhuijzen P."/>
        </authorList>
    </citation>
    <scope>NUCLEOTIDE SEQUENCE</scope>
    <source>
        <strain evidence="2">W1-1</strain>
    </source>
</reference>
<evidence type="ECO:0000313" key="2">
    <source>
        <dbReference type="EMBL" id="CAE7027580.1"/>
    </source>
</evidence>
<gene>
    <name evidence="2" type="ORF">PTTW11_04271</name>
</gene>
<dbReference type="Proteomes" id="UP000472372">
    <property type="component" value="Chromosome 3"/>
</dbReference>